<dbReference type="InterPro" id="IPR030678">
    <property type="entry name" value="Peptide/Ni-bd"/>
</dbReference>
<evidence type="ECO:0000256" key="4">
    <source>
        <dbReference type="ARBA" id="ARBA00022729"/>
    </source>
</evidence>
<dbReference type="PROSITE" id="PS51257">
    <property type="entry name" value="PROKAR_LIPOPROTEIN"/>
    <property type="match status" value="1"/>
</dbReference>
<evidence type="ECO:0000256" key="1">
    <source>
        <dbReference type="ARBA" id="ARBA00004196"/>
    </source>
</evidence>
<organism evidence="6 7">
    <name type="scientific">Rariglobus hedericola</name>
    <dbReference type="NCBI Taxonomy" id="2597822"/>
    <lineage>
        <taxon>Bacteria</taxon>
        <taxon>Pseudomonadati</taxon>
        <taxon>Verrucomicrobiota</taxon>
        <taxon>Opitutia</taxon>
        <taxon>Opitutales</taxon>
        <taxon>Opitutaceae</taxon>
        <taxon>Rariglobus</taxon>
    </lineage>
</organism>
<dbReference type="InterPro" id="IPR000914">
    <property type="entry name" value="SBP_5_dom"/>
</dbReference>
<dbReference type="FunFam" id="3.90.76.10:FF:000001">
    <property type="entry name" value="Oligopeptide ABC transporter substrate-binding protein"/>
    <property type="match status" value="1"/>
</dbReference>
<dbReference type="GO" id="GO:0043190">
    <property type="term" value="C:ATP-binding cassette (ABC) transporter complex"/>
    <property type="evidence" value="ECO:0007669"/>
    <property type="project" value="InterPro"/>
</dbReference>
<dbReference type="FunFam" id="3.10.105.10:FF:000001">
    <property type="entry name" value="Oligopeptide ABC transporter, oligopeptide-binding protein"/>
    <property type="match status" value="1"/>
</dbReference>
<dbReference type="RefSeq" id="WP_144229084.1">
    <property type="nucleotide sequence ID" value="NZ_CBCRVV010000002.1"/>
</dbReference>
<protein>
    <submittedName>
        <fullName evidence="6">Peptide ABC transporter substrate-binding protein</fullName>
    </submittedName>
</protein>
<dbReference type="Pfam" id="PF00496">
    <property type="entry name" value="SBP_bac_5"/>
    <property type="match status" value="1"/>
</dbReference>
<sequence length="539" mass="60870">MFTPLFRRAGLLATAFLLIFIAGCSKKEVSTETANGKVLRIGNGAEPEDIDPQVVTGVGENKIITALIEGLVTYSPDGGIAPGVAETWEISADGLLYTFHLRDNAKWSNGDPVTAQDFVRSFQRMLTPSLGAEYAYKLFHLVNGEEFNTGKITDFAQVGAKALDARTLQLTLKHRTPFLLESLKHYAWFPVHIPTVEKFGGLTRKGSAWTRPGNYVGNGPFNLVSWKPNQKITVTRSATYWDHATVKLDGIEFYAIDKDDTEERLFRTGELDYSYTLPLNKIETYRREHQDTYRQTPYYGVYFYRLNTTRKPLDDKRVRRALALAIDRESLIKNILRSGGQSPALNFTPPSDKFTSNARIAGDLDEAKRLLVEAGYPEGKNMPPVEILFNTSESHRVIAEAIQQMWKTRLGVNALIVNQEWKVYLNSQQTLNYQVARAGWIGDYDDPNTFLDMWVTGGGNNQTGWSNAEYDRLLHGALATPTEEARMAVYQKLEAILADEVPVIPIYFYSRIYAISPKVKNWITTPLDNRAWKWVDLAD</sequence>
<keyword evidence="4" id="KW-0732">Signal</keyword>
<dbReference type="PIRSF" id="PIRSF002741">
    <property type="entry name" value="MppA"/>
    <property type="match status" value="1"/>
</dbReference>
<dbReference type="OrthoDB" id="137511at2"/>
<accession>A0A556QQ22</accession>
<evidence type="ECO:0000313" key="6">
    <source>
        <dbReference type="EMBL" id="TSJ78743.1"/>
    </source>
</evidence>
<evidence type="ECO:0000256" key="3">
    <source>
        <dbReference type="ARBA" id="ARBA00022448"/>
    </source>
</evidence>
<dbReference type="PANTHER" id="PTHR30290:SF10">
    <property type="entry name" value="PERIPLASMIC OLIGOPEPTIDE-BINDING PROTEIN-RELATED"/>
    <property type="match status" value="1"/>
</dbReference>
<dbReference type="GO" id="GO:1904680">
    <property type="term" value="F:peptide transmembrane transporter activity"/>
    <property type="evidence" value="ECO:0007669"/>
    <property type="project" value="TreeGrafter"/>
</dbReference>
<dbReference type="Gene3D" id="3.10.105.10">
    <property type="entry name" value="Dipeptide-binding Protein, Domain 3"/>
    <property type="match status" value="1"/>
</dbReference>
<evidence type="ECO:0000256" key="2">
    <source>
        <dbReference type="ARBA" id="ARBA00005695"/>
    </source>
</evidence>
<proteinExistence type="inferred from homology"/>
<gene>
    <name evidence="6" type="ORF">FPL22_05395</name>
</gene>
<feature type="domain" description="Solute-binding protein family 5" evidence="5">
    <location>
        <begin position="80"/>
        <end position="461"/>
    </location>
</feature>
<evidence type="ECO:0000313" key="7">
    <source>
        <dbReference type="Proteomes" id="UP000315648"/>
    </source>
</evidence>
<dbReference type="GO" id="GO:0015833">
    <property type="term" value="P:peptide transport"/>
    <property type="evidence" value="ECO:0007669"/>
    <property type="project" value="TreeGrafter"/>
</dbReference>
<name>A0A556QQ22_9BACT</name>
<dbReference type="CDD" id="cd08504">
    <property type="entry name" value="PBP2_OppA"/>
    <property type="match status" value="1"/>
</dbReference>
<dbReference type="PANTHER" id="PTHR30290">
    <property type="entry name" value="PERIPLASMIC BINDING COMPONENT OF ABC TRANSPORTER"/>
    <property type="match status" value="1"/>
</dbReference>
<comment type="subcellular location">
    <subcellularLocation>
        <location evidence="1">Cell envelope</location>
    </subcellularLocation>
</comment>
<keyword evidence="3" id="KW-0813">Transport</keyword>
<reference evidence="6 7" key="1">
    <citation type="submission" date="2019-07" db="EMBL/GenBank/DDBJ databases">
        <title>Description of 53C-WASEF.</title>
        <authorList>
            <person name="Pitt A."/>
            <person name="Hahn M.W."/>
        </authorList>
    </citation>
    <scope>NUCLEOTIDE SEQUENCE [LARGE SCALE GENOMIC DNA]</scope>
    <source>
        <strain evidence="6 7">53C-WASEF</strain>
    </source>
</reference>
<comment type="similarity">
    <text evidence="2">Belongs to the bacterial solute-binding protein 5 family.</text>
</comment>
<dbReference type="AlphaFoldDB" id="A0A556QQ22"/>
<dbReference type="Gene3D" id="3.90.76.10">
    <property type="entry name" value="Dipeptide-binding Protein, Domain 1"/>
    <property type="match status" value="1"/>
</dbReference>
<dbReference type="Gene3D" id="3.40.190.10">
    <property type="entry name" value="Periplasmic binding protein-like II"/>
    <property type="match status" value="1"/>
</dbReference>
<dbReference type="GO" id="GO:0030288">
    <property type="term" value="C:outer membrane-bounded periplasmic space"/>
    <property type="evidence" value="ECO:0007669"/>
    <property type="project" value="UniProtKB-ARBA"/>
</dbReference>
<comment type="caution">
    <text evidence="6">The sequence shown here is derived from an EMBL/GenBank/DDBJ whole genome shotgun (WGS) entry which is preliminary data.</text>
</comment>
<dbReference type="InterPro" id="IPR039424">
    <property type="entry name" value="SBP_5"/>
</dbReference>
<dbReference type="Proteomes" id="UP000315648">
    <property type="component" value="Unassembled WGS sequence"/>
</dbReference>
<keyword evidence="7" id="KW-1185">Reference proteome</keyword>
<dbReference type="EMBL" id="VMBG01000001">
    <property type="protein sequence ID" value="TSJ78743.1"/>
    <property type="molecule type" value="Genomic_DNA"/>
</dbReference>
<evidence type="ECO:0000259" key="5">
    <source>
        <dbReference type="Pfam" id="PF00496"/>
    </source>
</evidence>
<dbReference type="SUPFAM" id="SSF53850">
    <property type="entry name" value="Periplasmic binding protein-like II"/>
    <property type="match status" value="1"/>
</dbReference>